<comment type="caution">
    <text evidence="7">The sequence shown here is derived from an EMBL/GenBank/DDBJ whole genome shotgun (WGS) entry which is preliminary data.</text>
</comment>
<feature type="transmembrane region" description="Helical" evidence="6">
    <location>
        <begin position="176"/>
        <end position="195"/>
    </location>
</feature>
<organism evidence="7 8">
    <name type="scientific">Candidatus Anaerostipes excrementavium</name>
    <dbReference type="NCBI Taxonomy" id="2838463"/>
    <lineage>
        <taxon>Bacteria</taxon>
        <taxon>Bacillati</taxon>
        <taxon>Bacillota</taxon>
        <taxon>Clostridia</taxon>
        <taxon>Lachnospirales</taxon>
        <taxon>Lachnospiraceae</taxon>
        <taxon>Anaerostipes</taxon>
    </lineage>
</organism>
<dbReference type="GO" id="GO:0008360">
    <property type="term" value="P:regulation of cell shape"/>
    <property type="evidence" value="ECO:0007669"/>
    <property type="project" value="UniProtKB-KW"/>
</dbReference>
<dbReference type="GO" id="GO:0015648">
    <property type="term" value="F:lipid-linked peptidoglycan transporter activity"/>
    <property type="evidence" value="ECO:0007669"/>
    <property type="project" value="TreeGrafter"/>
</dbReference>
<dbReference type="GO" id="GO:0005886">
    <property type="term" value="C:plasma membrane"/>
    <property type="evidence" value="ECO:0007669"/>
    <property type="project" value="TreeGrafter"/>
</dbReference>
<dbReference type="PANTHER" id="PTHR30474">
    <property type="entry name" value="CELL CYCLE PROTEIN"/>
    <property type="match status" value="1"/>
</dbReference>
<dbReference type="GO" id="GO:0051301">
    <property type="term" value="P:cell division"/>
    <property type="evidence" value="ECO:0007669"/>
    <property type="project" value="InterPro"/>
</dbReference>
<comment type="subcellular location">
    <subcellularLocation>
        <location evidence="1">Membrane</location>
        <topology evidence="1">Multi-pass membrane protein</topology>
    </subcellularLocation>
</comment>
<evidence type="ECO:0000256" key="4">
    <source>
        <dbReference type="ARBA" id="ARBA00022989"/>
    </source>
</evidence>
<protein>
    <submittedName>
        <fullName evidence="7">Rod shape-determining protein RodA</fullName>
    </submittedName>
</protein>
<feature type="transmembrane region" description="Helical" evidence="6">
    <location>
        <begin position="343"/>
        <end position="364"/>
    </location>
</feature>
<dbReference type="PANTHER" id="PTHR30474:SF1">
    <property type="entry name" value="PEPTIDOGLYCAN GLYCOSYLTRANSFERASE MRDB"/>
    <property type="match status" value="1"/>
</dbReference>
<keyword evidence="2 6" id="KW-0812">Transmembrane</keyword>
<feature type="transmembrane region" description="Helical" evidence="6">
    <location>
        <begin position="309"/>
        <end position="331"/>
    </location>
</feature>
<dbReference type="Proteomes" id="UP000886721">
    <property type="component" value="Unassembled WGS sequence"/>
</dbReference>
<feature type="transmembrane region" description="Helical" evidence="6">
    <location>
        <begin position="96"/>
        <end position="121"/>
    </location>
</feature>
<evidence type="ECO:0000256" key="3">
    <source>
        <dbReference type="ARBA" id="ARBA00022960"/>
    </source>
</evidence>
<dbReference type="InterPro" id="IPR001182">
    <property type="entry name" value="FtsW/RodA"/>
</dbReference>
<dbReference type="Pfam" id="PF01098">
    <property type="entry name" value="FTSW_RODA_SPOVE"/>
    <property type="match status" value="1"/>
</dbReference>
<evidence type="ECO:0000256" key="5">
    <source>
        <dbReference type="ARBA" id="ARBA00023136"/>
    </source>
</evidence>
<dbReference type="AlphaFoldDB" id="A0A9D1WX28"/>
<feature type="transmembrane region" description="Helical" evidence="6">
    <location>
        <begin position="42"/>
        <end position="61"/>
    </location>
</feature>
<keyword evidence="3" id="KW-0133">Cell shape</keyword>
<reference evidence="7" key="2">
    <citation type="submission" date="2021-04" db="EMBL/GenBank/DDBJ databases">
        <authorList>
            <person name="Gilroy R."/>
        </authorList>
    </citation>
    <scope>NUCLEOTIDE SEQUENCE</scope>
    <source>
        <strain evidence="7">CHK191-13928</strain>
    </source>
</reference>
<feature type="transmembrane region" description="Helical" evidence="6">
    <location>
        <begin position="12"/>
        <end position="30"/>
    </location>
</feature>
<gene>
    <name evidence="7" type="ORF">H9735_09915</name>
</gene>
<feature type="transmembrane region" description="Helical" evidence="6">
    <location>
        <begin position="67"/>
        <end position="84"/>
    </location>
</feature>
<evidence type="ECO:0000313" key="8">
    <source>
        <dbReference type="Proteomes" id="UP000886721"/>
    </source>
</evidence>
<evidence type="ECO:0000256" key="2">
    <source>
        <dbReference type="ARBA" id="ARBA00022692"/>
    </source>
</evidence>
<reference evidence="7" key="1">
    <citation type="journal article" date="2021" name="PeerJ">
        <title>Extensive microbial diversity within the chicken gut microbiome revealed by metagenomics and culture.</title>
        <authorList>
            <person name="Gilroy R."/>
            <person name="Ravi A."/>
            <person name="Getino M."/>
            <person name="Pursley I."/>
            <person name="Horton D.L."/>
            <person name="Alikhan N.F."/>
            <person name="Baker D."/>
            <person name="Gharbi K."/>
            <person name="Hall N."/>
            <person name="Watson M."/>
            <person name="Adriaenssens E.M."/>
            <person name="Foster-Nyarko E."/>
            <person name="Jarju S."/>
            <person name="Secka A."/>
            <person name="Antonio M."/>
            <person name="Oren A."/>
            <person name="Chaudhuri R.R."/>
            <person name="La Ragione R."/>
            <person name="Hildebrand F."/>
            <person name="Pallen M.J."/>
        </authorList>
    </citation>
    <scope>NUCLEOTIDE SEQUENCE</scope>
    <source>
        <strain evidence="7">CHK191-13928</strain>
    </source>
</reference>
<feature type="transmembrane region" description="Helical" evidence="6">
    <location>
        <begin position="277"/>
        <end position="297"/>
    </location>
</feature>
<evidence type="ECO:0000256" key="1">
    <source>
        <dbReference type="ARBA" id="ARBA00004141"/>
    </source>
</evidence>
<keyword evidence="5 6" id="KW-0472">Membrane</keyword>
<evidence type="ECO:0000313" key="7">
    <source>
        <dbReference type="EMBL" id="HIX68415.1"/>
    </source>
</evidence>
<accession>A0A9D1WX28</accession>
<keyword evidence="4 6" id="KW-1133">Transmembrane helix</keyword>
<dbReference type="EMBL" id="DXEM01000031">
    <property type="protein sequence ID" value="HIX68415.1"/>
    <property type="molecule type" value="Genomic_DNA"/>
</dbReference>
<evidence type="ECO:0000256" key="6">
    <source>
        <dbReference type="SAM" id="Phobius"/>
    </source>
</evidence>
<name>A0A9D1WX28_9FIRM</name>
<proteinExistence type="predicted"/>
<dbReference type="GO" id="GO:0032153">
    <property type="term" value="C:cell division site"/>
    <property type="evidence" value="ECO:0007669"/>
    <property type="project" value="TreeGrafter"/>
</dbReference>
<sequence length="375" mass="41107">MLRNYQLKNYNFKLIINVLILGVMGLVFIYSADSSFLVKQAMGLTMGLCVMVLVSLIDFQIFTRNAIPLYALNMVLLIGVRLFGKDVNNARRWFSLGPLGTFQPSELTKIIMIIFVTVFLLRHEDDLNEPKTLGKLALWCAPPLYMILEQPNLSTALDICFIVIAMLFVAGLDSKLIVRVLIIGIPLLIIFLWYVQQPGQILLKPHQVDRIMSFLHPEDYADSTALQTNNSVMAIGSGGLFGKGFGSNTISDVSASDVNLVSEQQTDFIFSVVGEEYGFVGCLVVIAVLFSLVFQCIQVARKADNGEGALVAVGIASYMGFQSFINIGVATGVMPNTGLPLPFISYGLSSILSASICIGLLLNINLQSKGMRRII</sequence>